<gene>
    <name evidence="3" type="ORF">MPSYJ_43440</name>
</gene>
<evidence type="ECO:0000313" key="4">
    <source>
        <dbReference type="Proteomes" id="UP000466514"/>
    </source>
</evidence>
<sequence>MTTPDYALGSDDDEIERLQAQAAIIAEPTAVLFRRGGVAPGMRVLDLGSGPGDVSFLVADIVGPDGHVLGLERDPAQLDVAGRRRDALGLRNVAFSQGDARTFVADEPFDAVVCRLLLMHLPDAVDVLAHHRRNLRPGGVFVAVDYDMSGVRAQPEVELFTRVGAWLDAGFRHVQADPSVGMRFPVLFDEAGFDDVGTLGLQMYWPPRDRQAAGYVVGVVRAARRHRGLGRRHRKRTGSRHPRTTPRRGGERRRRRVDHADDRGGLGPAALSLPFSVGHRPQSTMAWFGCRFGPPDDLGAAIADPRAPFPRVISPTRLIARSSVVAAGTKAGSFDRWPSPHQARGLHAVTTRNS</sequence>
<feature type="domain" description="Methyltransferase" evidence="2">
    <location>
        <begin position="40"/>
        <end position="147"/>
    </location>
</feature>
<dbReference type="CDD" id="cd02440">
    <property type="entry name" value="AdoMet_MTases"/>
    <property type="match status" value="1"/>
</dbReference>
<dbReference type="Gene3D" id="3.40.50.150">
    <property type="entry name" value="Vaccinia Virus protein VP39"/>
    <property type="match status" value="1"/>
</dbReference>
<feature type="region of interest" description="Disordered" evidence="1">
    <location>
        <begin position="335"/>
        <end position="354"/>
    </location>
</feature>
<accession>A0A7I7MH82</accession>
<evidence type="ECO:0000256" key="1">
    <source>
        <dbReference type="SAM" id="MobiDB-lite"/>
    </source>
</evidence>
<dbReference type="InterPro" id="IPR020596">
    <property type="entry name" value="rRNA_Ade_Mease_Trfase_CS"/>
</dbReference>
<reference evidence="3 4" key="1">
    <citation type="journal article" date="2019" name="Emerg. Microbes Infect.">
        <title>Comprehensive subspecies identification of 175 nontuberculous mycobacteria species based on 7547 genomic profiles.</title>
        <authorList>
            <person name="Matsumoto Y."/>
            <person name="Kinjo T."/>
            <person name="Motooka D."/>
            <person name="Nabeya D."/>
            <person name="Jung N."/>
            <person name="Uechi K."/>
            <person name="Horii T."/>
            <person name="Iida T."/>
            <person name="Fujita J."/>
            <person name="Nakamura S."/>
        </authorList>
    </citation>
    <scope>NUCLEOTIDE SEQUENCE [LARGE SCALE GENOMIC DNA]</scope>
    <source>
        <strain evidence="3 4">JCM 13323</strain>
    </source>
</reference>
<evidence type="ECO:0000313" key="3">
    <source>
        <dbReference type="EMBL" id="BBX70883.1"/>
    </source>
</evidence>
<feature type="compositionally biased region" description="Basic residues" evidence="1">
    <location>
        <begin position="226"/>
        <end position="257"/>
    </location>
</feature>
<dbReference type="RefSeq" id="WP_163724500.1">
    <property type="nucleotide sequence ID" value="NZ_AP022574.1"/>
</dbReference>
<dbReference type="Pfam" id="PF13847">
    <property type="entry name" value="Methyltransf_31"/>
    <property type="match status" value="1"/>
</dbReference>
<dbReference type="PANTHER" id="PTHR43591:SF24">
    <property type="entry name" value="2-METHOXY-6-POLYPRENYL-1,4-BENZOQUINOL METHYLASE, MITOCHONDRIAL"/>
    <property type="match status" value="1"/>
</dbReference>
<dbReference type="Proteomes" id="UP000466514">
    <property type="component" value="Chromosome"/>
</dbReference>
<protein>
    <recommendedName>
        <fullName evidence="2">Methyltransferase domain-containing protein</fullName>
    </recommendedName>
</protein>
<dbReference type="SUPFAM" id="SSF53335">
    <property type="entry name" value="S-adenosyl-L-methionine-dependent methyltransferases"/>
    <property type="match status" value="1"/>
</dbReference>
<keyword evidence="4" id="KW-1185">Reference proteome</keyword>
<dbReference type="InterPro" id="IPR025714">
    <property type="entry name" value="Methyltranfer_dom"/>
</dbReference>
<evidence type="ECO:0000259" key="2">
    <source>
        <dbReference type="Pfam" id="PF13847"/>
    </source>
</evidence>
<dbReference type="GO" id="GO:0000179">
    <property type="term" value="F:rRNA (adenine-N6,N6-)-dimethyltransferase activity"/>
    <property type="evidence" value="ECO:0007669"/>
    <property type="project" value="InterPro"/>
</dbReference>
<dbReference type="KEGG" id="mpsc:MPSYJ_43440"/>
<organism evidence="3 4">
    <name type="scientific">Mycolicibacterium psychrotolerans</name>
    <dbReference type="NCBI Taxonomy" id="216929"/>
    <lineage>
        <taxon>Bacteria</taxon>
        <taxon>Bacillati</taxon>
        <taxon>Actinomycetota</taxon>
        <taxon>Actinomycetes</taxon>
        <taxon>Mycobacteriales</taxon>
        <taxon>Mycobacteriaceae</taxon>
        <taxon>Mycolicibacterium</taxon>
    </lineage>
</organism>
<dbReference type="PROSITE" id="PS01131">
    <property type="entry name" value="RRNA_A_DIMETH"/>
    <property type="match status" value="1"/>
</dbReference>
<dbReference type="AlphaFoldDB" id="A0A7I7MH82"/>
<proteinExistence type="predicted"/>
<dbReference type="InterPro" id="IPR029063">
    <property type="entry name" value="SAM-dependent_MTases_sf"/>
</dbReference>
<name>A0A7I7MH82_9MYCO</name>
<dbReference type="EMBL" id="AP022574">
    <property type="protein sequence ID" value="BBX70883.1"/>
    <property type="molecule type" value="Genomic_DNA"/>
</dbReference>
<dbReference type="PANTHER" id="PTHR43591">
    <property type="entry name" value="METHYLTRANSFERASE"/>
    <property type="match status" value="1"/>
</dbReference>
<feature type="region of interest" description="Disordered" evidence="1">
    <location>
        <begin position="226"/>
        <end position="267"/>
    </location>
</feature>